<feature type="disulfide bond" evidence="16">
    <location>
        <begin position="629"/>
        <end position="638"/>
    </location>
</feature>
<dbReference type="FunFam" id="2.60.40.10:FF:000010">
    <property type="entry name" value="receptor-type tyrosine-protein phosphatase delta isoform X1"/>
    <property type="match status" value="1"/>
</dbReference>
<evidence type="ECO:0000259" key="19">
    <source>
        <dbReference type="PROSITE" id="PS50835"/>
    </source>
</evidence>
<feature type="domain" description="Fibronectin type-III" evidence="20">
    <location>
        <begin position="314"/>
        <end position="407"/>
    </location>
</feature>
<dbReference type="PANTHER" id="PTHR44170">
    <property type="entry name" value="PROTEIN SIDEKICK"/>
    <property type="match status" value="1"/>
</dbReference>
<dbReference type="EnsemblMetazoa" id="XM_030982786">
    <property type="protein sequence ID" value="XP_030838646"/>
    <property type="gene ID" value="LOC100888291"/>
</dbReference>
<dbReference type="SMART" id="SM00408">
    <property type="entry name" value="IGc2"/>
    <property type="match status" value="3"/>
</dbReference>
<dbReference type="GO" id="GO:0070593">
    <property type="term" value="P:dendrite self-avoidance"/>
    <property type="evidence" value="ECO:0000318"/>
    <property type="project" value="GO_Central"/>
</dbReference>
<keyword evidence="11 16" id="KW-1015">Disulfide bond</keyword>
<feature type="chain" id="PRO_5036207868" description="protein-tyrosine-phosphatase" evidence="17">
    <location>
        <begin position="28"/>
        <end position="755"/>
    </location>
</feature>
<feature type="domain" description="EGF-like" evidence="18">
    <location>
        <begin position="606"/>
        <end position="639"/>
    </location>
</feature>
<dbReference type="RefSeq" id="XP_030838647.1">
    <property type="nucleotide sequence ID" value="XM_030982787.1"/>
</dbReference>
<feature type="signal peptide" evidence="17">
    <location>
        <begin position="1"/>
        <end position="27"/>
    </location>
</feature>
<dbReference type="EnsemblMetazoa" id="XM_030982787">
    <property type="protein sequence ID" value="XP_030838647"/>
    <property type="gene ID" value="LOC100888291"/>
</dbReference>
<dbReference type="SUPFAM" id="SSF57196">
    <property type="entry name" value="EGF/Laminin"/>
    <property type="match status" value="1"/>
</dbReference>
<dbReference type="PROSITE" id="PS50853">
    <property type="entry name" value="FN3"/>
    <property type="match status" value="3"/>
</dbReference>
<dbReference type="SMART" id="SM00409">
    <property type="entry name" value="IG"/>
    <property type="match status" value="3"/>
</dbReference>
<evidence type="ECO:0000256" key="15">
    <source>
        <dbReference type="ARBA" id="ARBA00051722"/>
    </source>
</evidence>
<comment type="catalytic activity">
    <reaction evidence="15">
        <text>O-phospho-L-tyrosyl-[protein] + H2O = L-tyrosyl-[protein] + phosphate</text>
        <dbReference type="Rhea" id="RHEA:10684"/>
        <dbReference type="Rhea" id="RHEA-COMP:10136"/>
        <dbReference type="Rhea" id="RHEA-COMP:20101"/>
        <dbReference type="ChEBI" id="CHEBI:15377"/>
        <dbReference type="ChEBI" id="CHEBI:43474"/>
        <dbReference type="ChEBI" id="CHEBI:46858"/>
        <dbReference type="ChEBI" id="CHEBI:61978"/>
        <dbReference type="EC" id="3.1.3.48"/>
    </reaction>
</comment>
<evidence type="ECO:0000256" key="2">
    <source>
        <dbReference type="ARBA" id="ARBA00010504"/>
    </source>
</evidence>
<dbReference type="InterPro" id="IPR007110">
    <property type="entry name" value="Ig-like_dom"/>
</dbReference>
<keyword evidence="9" id="KW-1133">Transmembrane helix</keyword>
<dbReference type="Gene3D" id="2.60.40.10">
    <property type="entry name" value="Immunoglobulins"/>
    <property type="match status" value="6"/>
</dbReference>
<dbReference type="GO" id="GO:0007411">
    <property type="term" value="P:axon guidance"/>
    <property type="evidence" value="ECO:0000318"/>
    <property type="project" value="GO_Central"/>
</dbReference>
<dbReference type="EC" id="3.1.3.48" evidence="3"/>
<feature type="domain" description="Ig-like" evidence="19">
    <location>
        <begin position="29"/>
        <end position="119"/>
    </location>
</feature>
<evidence type="ECO:0000256" key="1">
    <source>
        <dbReference type="ARBA" id="ARBA00004167"/>
    </source>
</evidence>
<reference evidence="21" key="2">
    <citation type="submission" date="2021-01" db="UniProtKB">
        <authorList>
            <consortium name="EnsemblMetazoa"/>
        </authorList>
    </citation>
    <scope>IDENTIFICATION</scope>
</reference>
<dbReference type="CDD" id="cd00063">
    <property type="entry name" value="FN3"/>
    <property type="match status" value="3"/>
</dbReference>
<keyword evidence="10" id="KW-0472">Membrane</keyword>
<dbReference type="PANTHER" id="PTHR44170:SF57">
    <property type="entry name" value="PROTEIN TYROSINE PHOSPHATASE RECEPTOR TYPE S"/>
    <property type="match status" value="1"/>
</dbReference>
<dbReference type="Proteomes" id="UP000007110">
    <property type="component" value="Unassembled WGS sequence"/>
</dbReference>
<dbReference type="GO" id="GO:0005886">
    <property type="term" value="C:plasma membrane"/>
    <property type="evidence" value="ECO:0000318"/>
    <property type="project" value="GO_Central"/>
</dbReference>
<keyword evidence="16" id="KW-0245">EGF-like domain</keyword>
<dbReference type="RefSeq" id="XP_030838646.1">
    <property type="nucleotide sequence ID" value="XM_030982786.1"/>
</dbReference>
<evidence type="ECO:0000256" key="9">
    <source>
        <dbReference type="ARBA" id="ARBA00022989"/>
    </source>
</evidence>
<comment type="caution">
    <text evidence="16">Lacks conserved residue(s) required for the propagation of feature annotation.</text>
</comment>
<dbReference type="PROSITE" id="PS50835">
    <property type="entry name" value="IG_LIKE"/>
    <property type="match status" value="3"/>
</dbReference>
<dbReference type="AlphaFoldDB" id="A0A7M7SXJ7"/>
<dbReference type="Pfam" id="PF07679">
    <property type="entry name" value="I-set"/>
    <property type="match status" value="2"/>
</dbReference>
<evidence type="ECO:0000256" key="14">
    <source>
        <dbReference type="ARBA" id="ARBA00023319"/>
    </source>
</evidence>
<feature type="domain" description="Fibronectin type-III" evidence="20">
    <location>
        <begin position="511"/>
        <end position="599"/>
    </location>
</feature>
<keyword evidence="5 17" id="KW-0732">Signal</keyword>
<keyword evidence="8" id="KW-0904">Protein phosphatase</keyword>
<dbReference type="FunFam" id="2.60.40.10:FF:000036">
    <property type="entry name" value="receptor-type tyrosine-protein phosphatase delta isoform X1"/>
    <property type="match status" value="1"/>
</dbReference>
<dbReference type="InterPro" id="IPR013783">
    <property type="entry name" value="Ig-like_fold"/>
</dbReference>
<dbReference type="FunFam" id="2.60.40.10:FF:004654">
    <property type="match status" value="1"/>
</dbReference>
<evidence type="ECO:0000313" key="21">
    <source>
        <dbReference type="EnsemblMetazoa" id="XP_030838647"/>
    </source>
</evidence>
<evidence type="ECO:0000259" key="18">
    <source>
        <dbReference type="PROSITE" id="PS50026"/>
    </source>
</evidence>
<evidence type="ECO:0000313" key="22">
    <source>
        <dbReference type="Proteomes" id="UP000007110"/>
    </source>
</evidence>
<dbReference type="PROSITE" id="PS50026">
    <property type="entry name" value="EGF_3"/>
    <property type="match status" value="1"/>
</dbReference>
<dbReference type="InterPro" id="IPR003599">
    <property type="entry name" value="Ig_sub"/>
</dbReference>
<evidence type="ECO:0000256" key="10">
    <source>
        <dbReference type="ARBA" id="ARBA00023136"/>
    </source>
</evidence>
<keyword evidence="12" id="KW-0675">Receptor</keyword>
<evidence type="ECO:0000256" key="17">
    <source>
        <dbReference type="SAM" id="SignalP"/>
    </source>
</evidence>
<dbReference type="InterPro" id="IPR036179">
    <property type="entry name" value="Ig-like_dom_sf"/>
</dbReference>
<dbReference type="Gene3D" id="2.10.25.10">
    <property type="entry name" value="Laminin"/>
    <property type="match status" value="1"/>
</dbReference>
<dbReference type="GO" id="GO:0007156">
    <property type="term" value="P:homophilic cell adhesion via plasma membrane adhesion molecules"/>
    <property type="evidence" value="ECO:0000318"/>
    <property type="project" value="GO_Central"/>
</dbReference>
<proteinExistence type="inferred from homology"/>
<dbReference type="OrthoDB" id="10253954at2759"/>
<evidence type="ECO:0000256" key="16">
    <source>
        <dbReference type="PROSITE-ProRule" id="PRU00076"/>
    </source>
</evidence>
<name>A0A7M7SXJ7_STRPU</name>
<evidence type="ECO:0000256" key="6">
    <source>
        <dbReference type="ARBA" id="ARBA00022737"/>
    </source>
</evidence>
<dbReference type="FunFam" id="2.60.40.10:FF:000023">
    <property type="entry name" value="receptor-type tyrosine-protein phosphatase delta isoform X2"/>
    <property type="match status" value="1"/>
</dbReference>
<comment type="similarity">
    <text evidence="2">Belongs to the protein-tyrosine phosphatase family. Receptor class 2A subfamily.</text>
</comment>
<dbReference type="GO" id="GO:0098632">
    <property type="term" value="F:cell-cell adhesion mediator activity"/>
    <property type="evidence" value="ECO:0000318"/>
    <property type="project" value="GO_Central"/>
</dbReference>
<evidence type="ECO:0000256" key="11">
    <source>
        <dbReference type="ARBA" id="ARBA00023157"/>
    </source>
</evidence>
<keyword evidence="22" id="KW-1185">Reference proteome</keyword>
<keyword evidence="7" id="KW-0378">Hydrolase</keyword>
<feature type="domain" description="Ig-like" evidence="19">
    <location>
        <begin position="131"/>
        <end position="217"/>
    </location>
</feature>
<feature type="domain" description="Fibronectin type-III" evidence="20">
    <location>
        <begin position="412"/>
        <end position="507"/>
    </location>
</feature>
<dbReference type="FunFam" id="2.60.40.10:FF:004653">
    <property type="match status" value="1"/>
</dbReference>
<organism evidence="21 22">
    <name type="scientific">Strongylocentrotus purpuratus</name>
    <name type="common">Purple sea urchin</name>
    <dbReference type="NCBI Taxonomy" id="7668"/>
    <lineage>
        <taxon>Eukaryota</taxon>
        <taxon>Metazoa</taxon>
        <taxon>Echinodermata</taxon>
        <taxon>Eleutherozoa</taxon>
        <taxon>Echinozoa</taxon>
        <taxon>Echinoidea</taxon>
        <taxon>Euechinoidea</taxon>
        <taxon>Echinacea</taxon>
        <taxon>Camarodonta</taxon>
        <taxon>Echinidea</taxon>
        <taxon>Strongylocentrotidae</taxon>
        <taxon>Strongylocentrotus</taxon>
    </lineage>
</organism>
<dbReference type="SUPFAM" id="SSF48726">
    <property type="entry name" value="Immunoglobulin"/>
    <property type="match status" value="3"/>
</dbReference>
<dbReference type="CDD" id="cd00054">
    <property type="entry name" value="EGF_CA"/>
    <property type="match status" value="1"/>
</dbReference>
<dbReference type="InterPro" id="IPR000742">
    <property type="entry name" value="EGF"/>
</dbReference>
<dbReference type="InParanoid" id="A0A7M7SXJ7"/>
<dbReference type="PROSITE" id="PS00022">
    <property type="entry name" value="EGF_1"/>
    <property type="match status" value="1"/>
</dbReference>
<dbReference type="InterPro" id="IPR013098">
    <property type="entry name" value="Ig_I-set"/>
</dbReference>
<dbReference type="Pfam" id="PF13927">
    <property type="entry name" value="Ig_3"/>
    <property type="match status" value="1"/>
</dbReference>
<dbReference type="InterPro" id="IPR036116">
    <property type="entry name" value="FN3_sf"/>
</dbReference>
<evidence type="ECO:0000256" key="12">
    <source>
        <dbReference type="ARBA" id="ARBA00023170"/>
    </source>
</evidence>
<evidence type="ECO:0000256" key="4">
    <source>
        <dbReference type="ARBA" id="ARBA00022692"/>
    </source>
</evidence>
<evidence type="ECO:0000256" key="7">
    <source>
        <dbReference type="ARBA" id="ARBA00022801"/>
    </source>
</evidence>
<evidence type="ECO:0000259" key="20">
    <source>
        <dbReference type="PROSITE" id="PS50853"/>
    </source>
</evidence>
<accession>A0A7M7SXJ7</accession>
<dbReference type="SMART" id="SM00181">
    <property type="entry name" value="EGF"/>
    <property type="match status" value="1"/>
</dbReference>
<sequence length="755" mass="82373">MEQWKIDCVAVVVLATVLVLTIGQSAASPPVITLGLTDESGIDEGTANFYCKATGDPAPTFEWYRNKKWVRGLRYQIVETEGGSVLRITPLRLDRDNDLAVVCEASNGDGTATTQARLTVTQADSLPAGYPEITFNPRRYTVLVNDRPATIYCGATGNPEPEILWFKEFVPIETNDRISITDSGLQFSRALPSDQGRYECAAKNSLGTRYSVEAQVYVKHLQVEPRFTILPVNQEVVPGGSVNLTCAAYGSPMPRVRWMKADMDLDDMDGLPIGRNVLQLRDIYESGNYTCVATSLLGTIDTLARVTVRTPPSVPNSPVVTGYTSSSLTVEWSTLPSDTVTSHVVEYKRSRSGGSFTEVEIPYSEQDTSFTIEGLLPYTEYAVRLLAVNTIGRSNPSAEATAMTGEDVPGSPPIEVRARPTSDSTIIIQWSAPTTPNGVLKGYNVFYTTNPNSDPESWFHVSVDASRSLTTISDLVTMQIHSVSVSAFTVKGEGPASPPIQVKTQQGVPSQPEQFEGVAISAFQIRLTWMMHDTEPQIVHYELYYNVSTSNMHKTITPTTDYVLDDLRPNTLYHIRLAARSETGEGASSPVITVRTQQSVVGPALYFVDCSGSNPCLNGGTCESESCTCAPGFSGDLCDSVVCPVVTATAPDDLEQKICDSDNIFIVKMKPDGRAKILDDLTHLDNPYAVDRPIIGFIPNDVCNLELAEKRYMLFMAGEAVPGKKFTLDLPVLVMSMTGQLKVQVKEIRLLCPVA</sequence>
<dbReference type="InterPro" id="IPR003598">
    <property type="entry name" value="Ig_sub2"/>
</dbReference>
<dbReference type="PROSITE" id="PS01186">
    <property type="entry name" value="EGF_2"/>
    <property type="match status" value="1"/>
</dbReference>
<dbReference type="GO" id="GO:0030424">
    <property type="term" value="C:axon"/>
    <property type="evidence" value="ECO:0000318"/>
    <property type="project" value="GO_Central"/>
</dbReference>
<evidence type="ECO:0000256" key="3">
    <source>
        <dbReference type="ARBA" id="ARBA00013064"/>
    </source>
</evidence>
<feature type="domain" description="Ig-like" evidence="19">
    <location>
        <begin position="225"/>
        <end position="307"/>
    </location>
</feature>
<keyword evidence="4" id="KW-0812">Transmembrane</keyword>
<evidence type="ECO:0000256" key="5">
    <source>
        <dbReference type="ARBA" id="ARBA00022729"/>
    </source>
</evidence>
<keyword evidence="13" id="KW-0325">Glycoprotein</keyword>
<protein>
    <recommendedName>
        <fullName evidence="3">protein-tyrosine-phosphatase</fullName>
        <ecNumber evidence="3">3.1.3.48</ecNumber>
    </recommendedName>
</protein>
<evidence type="ECO:0000256" key="13">
    <source>
        <dbReference type="ARBA" id="ARBA00023180"/>
    </source>
</evidence>
<dbReference type="GeneID" id="100888291"/>
<dbReference type="Pfam" id="PF00041">
    <property type="entry name" value="fn3"/>
    <property type="match status" value="3"/>
</dbReference>
<dbReference type="InterPro" id="IPR003961">
    <property type="entry name" value="FN3_dom"/>
</dbReference>
<reference evidence="22" key="1">
    <citation type="submission" date="2015-02" db="EMBL/GenBank/DDBJ databases">
        <title>Genome sequencing for Strongylocentrotus purpuratus.</title>
        <authorList>
            <person name="Murali S."/>
            <person name="Liu Y."/>
            <person name="Vee V."/>
            <person name="English A."/>
            <person name="Wang M."/>
            <person name="Skinner E."/>
            <person name="Han Y."/>
            <person name="Muzny D.M."/>
            <person name="Worley K.C."/>
            <person name="Gibbs R.A."/>
        </authorList>
    </citation>
    <scope>NUCLEOTIDE SEQUENCE</scope>
</reference>
<keyword evidence="6" id="KW-0677">Repeat</keyword>
<dbReference type="KEGG" id="spu:100888291"/>
<dbReference type="OMA" id="NYLIRWR"/>
<dbReference type="GO" id="GO:0004725">
    <property type="term" value="F:protein tyrosine phosphatase activity"/>
    <property type="evidence" value="ECO:0007669"/>
    <property type="project" value="UniProtKB-EC"/>
</dbReference>
<comment type="subcellular location">
    <subcellularLocation>
        <location evidence="1">Membrane</location>
        <topology evidence="1">Single-pass membrane protein</topology>
    </subcellularLocation>
</comment>
<dbReference type="SUPFAM" id="SSF49265">
    <property type="entry name" value="Fibronectin type III"/>
    <property type="match status" value="2"/>
</dbReference>
<evidence type="ECO:0000256" key="8">
    <source>
        <dbReference type="ARBA" id="ARBA00022912"/>
    </source>
</evidence>
<keyword evidence="14" id="KW-0393">Immunoglobulin domain</keyword>
<dbReference type="SMART" id="SM00060">
    <property type="entry name" value="FN3"/>
    <property type="match status" value="3"/>
</dbReference>